<keyword evidence="6" id="KW-0443">Lipid metabolism</keyword>
<evidence type="ECO:0000259" key="11">
    <source>
        <dbReference type="SMART" id="SM00822"/>
    </source>
</evidence>
<dbReference type="AlphaFoldDB" id="A0AAN7VIG6"/>
<dbReference type="PRINTS" id="PR00081">
    <property type="entry name" value="GDHRDH"/>
</dbReference>
<organism evidence="12 13">
    <name type="scientific">Pyrocoelia pectoralis</name>
    <dbReference type="NCBI Taxonomy" id="417401"/>
    <lineage>
        <taxon>Eukaryota</taxon>
        <taxon>Metazoa</taxon>
        <taxon>Ecdysozoa</taxon>
        <taxon>Arthropoda</taxon>
        <taxon>Hexapoda</taxon>
        <taxon>Insecta</taxon>
        <taxon>Pterygota</taxon>
        <taxon>Neoptera</taxon>
        <taxon>Endopterygota</taxon>
        <taxon>Coleoptera</taxon>
        <taxon>Polyphaga</taxon>
        <taxon>Elateriformia</taxon>
        <taxon>Elateroidea</taxon>
        <taxon>Lampyridae</taxon>
        <taxon>Lampyrinae</taxon>
        <taxon>Pyrocoelia</taxon>
    </lineage>
</organism>
<dbReference type="Gene3D" id="1.10.287.4290">
    <property type="match status" value="1"/>
</dbReference>
<dbReference type="PANTHER" id="PTHR45024">
    <property type="entry name" value="DEHYDROGENASES, SHORT CHAIN"/>
    <property type="match status" value="1"/>
</dbReference>
<evidence type="ECO:0000256" key="4">
    <source>
        <dbReference type="ARBA" id="ARBA00022832"/>
    </source>
</evidence>
<dbReference type="SUPFAM" id="SSF55718">
    <property type="entry name" value="SCP-like"/>
    <property type="match status" value="1"/>
</dbReference>
<dbReference type="Pfam" id="PF02036">
    <property type="entry name" value="SCP2"/>
    <property type="match status" value="1"/>
</dbReference>
<comment type="pathway">
    <text evidence="2">Lipid metabolism; fatty acid beta-oxidation.</text>
</comment>
<dbReference type="EMBL" id="JAVRBK010000002">
    <property type="protein sequence ID" value="KAK5648867.1"/>
    <property type="molecule type" value="Genomic_DNA"/>
</dbReference>
<dbReference type="Gene3D" id="3.30.1050.10">
    <property type="entry name" value="SCP2 sterol-binding domain"/>
    <property type="match status" value="1"/>
</dbReference>
<evidence type="ECO:0000256" key="6">
    <source>
        <dbReference type="ARBA" id="ARBA00023098"/>
    </source>
</evidence>
<dbReference type="InterPro" id="IPR003033">
    <property type="entry name" value="SCP2_sterol-bd_dom"/>
</dbReference>
<dbReference type="InterPro" id="IPR029069">
    <property type="entry name" value="HotDog_dom_sf"/>
</dbReference>
<keyword evidence="9" id="KW-0456">Lyase</keyword>
<dbReference type="GO" id="GO:0016853">
    <property type="term" value="F:isomerase activity"/>
    <property type="evidence" value="ECO:0007669"/>
    <property type="project" value="UniProtKB-KW"/>
</dbReference>
<accession>A0AAN7VIG6</accession>
<dbReference type="GO" id="GO:0006631">
    <property type="term" value="P:fatty acid metabolic process"/>
    <property type="evidence" value="ECO:0007669"/>
    <property type="project" value="UniProtKB-KW"/>
</dbReference>
<dbReference type="InterPro" id="IPR002347">
    <property type="entry name" value="SDR_fam"/>
</dbReference>
<evidence type="ECO:0000313" key="12">
    <source>
        <dbReference type="EMBL" id="KAK5648867.1"/>
    </source>
</evidence>
<dbReference type="GO" id="GO:0005777">
    <property type="term" value="C:peroxisome"/>
    <property type="evidence" value="ECO:0007669"/>
    <property type="project" value="UniProtKB-SubCell"/>
</dbReference>
<evidence type="ECO:0000256" key="7">
    <source>
        <dbReference type="ARBA" id="ARBA00023140"/>
    </source>
</evidence>
<evidence type="ECO:0000256" key="8">
    <source>
        <dbReference type="ARBA" id="ARBA00023235"/>
    </source>
</evidence>
<dbReference type="CDD" id="cd03448">
    <property type="entry name" value="HDE_HSD"/>
    <property type="match status" value="1"/>
</dbReference>
<dbReference type="SUPFAM" id="SSF54637">
    <property type="entry name" value="Thioesterase/thiol ester dehydrase-isomerase"/>
    <property type="match status" value="2"/>
</dbReference>
<evidence type="ECO:0000256" key="5">
    <source>
        <dbReference type="ARBA" id="ARBA00023002"/>
    </source>
</evidence>
<dbReference type="InterPro" id="IPR051687">
    <property type="entry name" value="Peroxisomal_Beta-Oxidation"/>
</dbReference>
<dbReference type="GO" id="GO:0018812">
    <property type="term" value="F:3-hydroxyacyl-CoA dehydratase activity"/>
    <property type="evidence" value="ECO:0007669"/>
    <property type="project" value="UniProtKB-ARBA"/>
</dbReference>
<dbReference type="InterPro" id="IPR036527">
    <property type="entry name" value="SCP2_sterol-bd_dom_sf"/>
</dbReference>
<evidence type="ECO:0000256" key="9">
    <source>
        <dbReference type="ARBA" id="ARBA00023239"/>
    </source>
</evidence>
<keyword evidence="13" id="KW-1185">Reference proteome</keyword>
<reference evidence="12 13" key="1">
    <citation type="journal article" date="2024" name="Insects">
        <title>An Improved Chromosome-Level Genome Assembly of the Firefly Pyrocoelia pectoralis.</title>
        <authorList>
            <person name="Fu X."/>
            <person name="Meyer-Rochow V.B."/>
            <person name="Ballantyne L."/>
            <person name="Zhu X."/>
        </authorList>
    </citation>
    <scope>NUCLEOTIDE SEQUENCE [LARGE SCALE GENOMIC DNA]</scope>
    <source>
        <strain evidence="12">XCY_ONT2</strain>
    </source>
</reference>
<protein>
    <recommendedName>
        <fullName evidence="10">Peroxisomal multifunctional enzyme type 2</fullName>
    </recommendedName>
</protein>
<dbReference type="InterPro" id="IPR057326">
    <property type="entry name" value="KR_dom"/>
</dbReference>
<comment type="subcellular location">
    <subcellularLocation>
        <location evidence="1">Peroxisome</location>
    </subcellularLocation>
</comment>
<dbReference type="PROSITE" id="PS00061">
    <property type="entry name" value="ADH_SHORT"/>
    <property type="match status" value="1"/>
</dbReference>
<evidence type="ECO:0000256" key="1">
    <source>
        <dbReference type="ARBA" id="ARBA00004275"/>
    </source>
</evidence>
<dbReference type="FunFam" id="3.40.50.720:FF:000185">
    <property type="entry name" value="peroxisomal multifunctional enzyme type 2"/>
    <property type="match status" value="1"/>
</dbReference>
<comment type="caution">
    <text evidence="12">The sequence shown here is derived from an EMBL/GenBank/DDBJ whole genome shotgun (WGS) entry which is preliminary data.</text>
</comment>
<dbReference type="PRINTS" id="PR00080">
    <property type="entry name" value="SDRFAMILY"/>
</dbReference>
<proteinExistence type="inferred from homology"/>
<dbReference type="GO" id="GO:0016491">
    <property type="term" value="F:oxidoreductase activity"/>
    <property type="evidence" value="ECO:0007669"/>
    <property type="project" value="UniProtKB-KW"/>
</dbReference>
<dbReference type="InterPro" id="IPR054357">
    <property type="entry name" value="MFE-2_N"/>
</dbReference>
<dbReference type="Gene3D" id="3.10.129.10">
    <property type="entry name" value="Hotdog Thioesterase"/>
    <property type="match status" value="1"/>
</dbReference>
<dbReference type="SMART" id="SM00822">
    <property type="entry name" value="PKS_KR"/>
    <property type="match status" value="1"/>
</dbReference>
<dbReference type="SUPFAM" id="SSF51735">
    <property type="entry name" value="NAD(P)-binding Rossmann-fold domains"/>
    <property type="match status" value="1"/>
</dbReference>
<evidence type="ECO:0000313" key="13">
    <source>
        <dbReference type="Proteomes" id="UP001329430"/>
    </source>
</evidence>
<dbReference type="InterPro" id="IPR020904">
    <property type="entry name" value="Sc_DH/Rdtase_CS"/>
</dbReference>
<dbReference type="Pfam" id="PF22622">
    <property type="entry name" value="MFE-2_hydrat-2_N"/>
    <property type="match status" value="1"/>
</dbReference>
<dbReference type="Pfam" id="PF00106">
    <property type="entry name" value="adh_short"/>
    <property type="match status" value="1"/>
</dbReference>
<keyword evidence="5" id="KW-0560">Oxidoreductase</keyword>
<evidence type="ECO:0000256" key="10">
    <source>
        <dbReference type="ARBA" id="ARBA00073497"/>
    </source>
</evidence>
<dbReference type="CDD" id="cd05353">
    <property type="entry name" value="hydroxyacyl-CoA-like_DH_SDR_c-like"/>
    <property type="match status" value="1"/>
</dbReference>
<feature type="domain" description="Ketoreductase" evidence="11">
    <location>
        <begin position="9"/>
        <end position="184"/>
    </location>
</feature>
<dbReference type="InterPro" id="IPR002539">
    <property type="entry name" value="MaoC-like_dom"/>
</dbReference>
<keyword evidence="8" id="KW-0413">Isomerase</keyword>
<name>A0AAN7VIG6_9COLE</name>
<dbReference type="InterPro" id="IPR036291">
    <property type="entry name" value="NAD(P)-bd_dom_sf"/>
</dbReference>
<keyword evidence="4" id="KW-0276">Fatty acid metabolism</keyword>
<dbReference type="Proteomes" id="UP001329430">
    <property type="component" value="Chromosome 2"/>
</dbReference>
<evidence type="ECO:0000256" key="2">
    <source>
        <dbReference type="ARBA" id="ARBA00005005"/>
    </source>
</evidence>
<dbReference type="Gene3D" id="3.40.50.720">
    <property type="entry name" value="NAD(P)-binding Rossmann-like Domain"/>
    <property type="match status" value="1"/>
</dbReference>
<evidence type="ECO:0000256" key="3">
    <source>
        <dbReference type="ARBA" id="ARBA00006484"/>
    </source>
</evidence>
<gene>
    <name evidence="12" type="ORF">RI129_003759</name>
</gene>
<dbReference type="Pfam" id="PF01575">
    <property type="entry name" value="MaoC_dehydratas"/>
    <property type="match status" value="1"/>
</dbReference>
<dbReference type="PANTHER" id="PTHR45024:SF2">
    <property type="entry name" value="SCP2 DOMAIN-CONTAINING PROTEIN"/>
    <property type="match status" value="1"/>
</dbReference>
<keyword evidence="7" id="KW-0576">Peroxisome</keyword>
<dbReference type="FunFam" id="3.10.129.10:FF:000013">
    <property type="entry name" value="Peroxisomal multifunctional enzyme type 2"/>
    <property type="match status" value="1"/>
</dbReference>
<sequence length="717" mass="77326">MSDLRFDGKVAVITGAGAGLGRAYALLFASRGAKVVVNDLGGDPHGRGSAQKAADIVVNEIKQAGGSATADYNSVTDGEKIIQTAVKNYGRVDILVNNAGILRDRSLPKISEDDWDAIQNVHLKGSFKTTQAAFPIMKKQGYGRIIMTSSGSGLYGNFGQANYSAAKMGVVGLANTIAIEGGAKNVYCNVIVPTAASRLTKDVLPPELFQELKPELIAPVVAYLCHDSCSENGTIIESAAGWAGKSQIFRSKGGLIRKHITESASIENVRNKWSDITDMTTASPRNSLPAALADLTETMECLRNGTEKPTGPSREDDIFTFASKDLILYALGVGASVQNSDELKLLYENHEEFGPLPTFYILPGMLSLMSSSRELAIPGKTLSLENTLHGEQYLEIYNSPPEAGSFLTNTKIVETLDKGSGAAIVLDSNSYNEQGGLIMRNQCVTFIVGAGNFGGSRTGKQIVPCLPKPDRKPDVSLTYKTSIDQAALYRLSGDVNPMHIDPNFAAIAGYEKPILHGLCTLGISVRLVMATFASYDVKLFKAVKARFSKVVLPGQTLRVDMWRNGNRVHFETAVVENNTIAITGAYVDLKTIKERIMPNKVESSLKSDAIFQYIIDQVKVQPDKAKSVNGIFLIKITKDGEIVKEWTLDLKSASIYEGSGKDVKHNTTLTVSDDDFVEMAVGKLNPQQAFMKGKLKASGNIMLAQKLGPLLKAAPKL</sequence>
<comment type="similarity">
    <text evidence="3">Belongs to the short-chain dehydrogenases/reductases (SDR) family.</text>
</comment>